<dbReference type="CDD" id="cd02440">
    <property type="entry name" value="AdoMet_MTases"/>
    <property type="match status" value="1"/>
</dbReference>
<sequence>MKDEFDTIPLWTVRAVEDLGPEYAVPAACRGSGSPQAQAWLAERLGLTERSLLIDVGAGMGGAAELAAHRSGAEVVLVEPMLGACRAARQLFDRPTVAAAGEALPFADGAFDAAWSLGVLCTSTDQFAMLRELRRIVRPSGAIGLLVYIKTVDQLPRQPEGNDFPTRQGLERLVSGAGMRIVDRAELTDFDSPPDWWQRRVAAVDDLLRDRHHHDPRWQNAANQEAIITELLDDELVVGTMMILAPVNE</sequence>
<dbReference type="Proteomes" id="UP000247591">
    <property type="component" value="Unassembled WGS sequence"/>
</dbReference>
<dbReference type="SUPFAM" id="SSF53335">
    <property type="entry name" value="S-adenosyl-L-methionine-dependent methyltransferases"/>
    <property type="match status" value="1"/>
</dbReference>
<dbReference type="GO" id="GO:0032259">
    <property type="term" value="P:methylation"/>
    <property type="evidence" value="ECO:0007669"/>
    <property type="project" value="UniProtKB-KW"/>
</dbReference>
<dbReference type="AlphaFoldDB" id="A0A318RIG8"/>
<dbReference type="GO" id="GO:0008757">
    <property type="term" value="F:S-adenosylmethionine-dependent methyltransferase activity"/>
    <property type="evidence" value="ECO:0007669"/>
    <property type="project" value="InterPro"/>
</dbReference>
<name>A0A318RIG8_WILLI</name>
<keyword evidence="2" id="KW-0808">Transferase</keyword>
<evidence type="ECO:0000313" key="3">
    <source>
        <dbReference type="Proteomes" id="UP000247591"/>
    </source>
</evidence>
<dbReference type="Gene3D" id="3.40.50.150">
    <property type="entry name" value="Vaccinia Virus protein VP39"/>
    <property type="match status" value="1"/>
</dbReference>
<keyword evidence="2" id="KW-0489">Methyltransferase</keyword>
<dbReference type="RefSeq" id="WP_110469618.1">
    <property type="nucleotide sequence ID" value="NZ_QJSP01000006.1"/>
</dbReference>
<keyword evidence="3" id="KW-1185">Reference proteome</keyword>
<dbReference type="InterPro" id="IPR029063">
    <property type="entry name" value="SAM-dependent_MTases_sf"/>
</dbReference>
<proteinExistence type="predicted"/>
<protein>
    <submittedName>
        <fullName evidence="2">Methyltransferase family protein</fullName>
    </submittedName>
</protein>
<dbReference type="EMBL" id="QJSP01000006">
    <property type="protein sequence ID" value="PYE17341.1"/>
    <property type="molecule type" value="Genomic_DNA"/>
</dbReference>
<gene>
    <name evidence="2" type="ORF">DFR67_10644</name>
</gene>
<reference evidence="2 3" key="1">
    <citation type="submission" date="2018-06" db="EMBL/GenBank/DDBJ databases">
        <title>Genomic Encyclopedia of Type Strains, Phase IV (KMG-IV): sequencing the most valuable type-strain genomes for metagenomic binning, comparative biology and taxonomic classification.</title>
        <authorList>
            <person name="Goeker M."/>
        </authorList>
    </citation>
    <scope>NUCLEOTIDE SEQUENCE [LARGE SCALE GENOMIC DNA]</scope>
    <source>
        <strain evidence="2 3">DSM 45521</strain>
    </source>
</reference>
<dbReference type="Pfam" id="PF08241">
    <property type="entry name" value="Methyltransf_11"/>
    <property type="match status" value="1"/>
</dbReference>
<dbReference type="OrthoDB" id="5177196at2"/>
<accession>A0A318RIG8</accession>
<feature type="domain" description="Methyltransferase type 11" evidence="1">
    <location>
        <begin position="54"/>
        <end position="143"/>
    </location>
</feature>
<organism evidence="2 3">
    <name type="scientific">Williamsia limnetica</name>
    <dbReference type="NCBI Taxonomy" id="882452"/>
    <lineage>
        <taxon>Bacteria</taxon>
        <taxon>Bacillati</taxon>
        <taxon>Actinomycetota</taxon>
        <taxon>Actinomycetes</taxon>
        <taxon>Mycobacteriales</taxon>
        <taxon>Nocardiaceae</taxon>
        <taxon>Williamsia</taxon>
    </lineage>
</organism>
<evidence type="ECO:0000259" key="1">
    <source>
        <dbReference type="Pfam" id="PF08241"/>
    </source>
</evidence>
<comment type="caution">
    <text evidence="2">The sequence shown here is derived from an EMBL/GenBank/DDBJ whole genome shotgun (WGS) entry which is preliminary data.</text>
</comment>
<evidence type="ECO:0000313" key="2">
    <source>
        <dbReference type="EMBL" id="PYE17341.1"/>
    </source>
</evidence>
<dbReference type="InterPro" id="IPR013216">
    <property type="entry name" value="Methyltransf_11"/>
</dbReference>